<keyword evidence="1" id="KW-0175">Coiled coil</keyword>
<feature type="coiled-coil region" evidence="1">
    <location>
        <begin position="13"/>
        <end position="50"/>
    </location>
</feature>
<evidence type="ECO:0000313" key="2">
    <source>
        <dbReference type="EMBL" id="KAF0688127.1"/>
    </source>
</evidence>
<dbReference type="AlphaFoldDB" id="A0A6A4XWN5"/>
<accession>A0A6A4XWN5</accession>
<comment type="caution">
    <text evidence="2">The sequence shown here is derived from an EMBL/GenBank/DDBJ whole genome shotgun (WGS) entry which is preliminary data.</text>
</comment>
<evidence type="ECO:0000256" key="1">
    <source>
        <dbReference type="SAM" id="Coils"/>
    </source>
</evidence>
<organism evidence="2">
    <name type="scientific">Aphanomyces stellatus</name>
    <dbReference type="NCBI Taxonomy" id="120398"/>
    <lineage>
        <taxon>Eukaryota</taxon>
        <taxon>Sar</taxon>
        <taxon>Stramenopiles</taxon>
        <taxon>Oomycota</taxon>
        <taxon>Saprolegniomycetes</taxon>
        <taxon>Saprolegniales</taxon>
        <taxon>Verrucalvaceae</taxon>
        <taxon>Aphanomyces</taxon>
    </lineage>
</organism>
<dbReference type="EMBL" id="VJMH01006760">
    <property type="protein sequence ID" value="KAF0688127.1"/>
    <property type="molecule type" value="Genomic_DNA"/>
</dbReference>
<sequence length="166" mass="18897">ELAQEVDAIDHAIQTHRAEKAQLAEEASSLSAQTARVTEARKRLAEWRETHAKKFKVEKFSHAGDRFNDVGTKKPRMFKRLAFESGLIRSTILIKNPATGEMELPKTEEERRVEEMEKLRIQVIESQKRKEAAAAMQRLKEKELREQVLKSMKAATAPSAKEVATT</sequence>
<name>A0A6A4XWN5_9STRA</name>
<reference evidence="2" key="1">
    <citation type="submission" date="2019-06" db="EMBL/GenBank/DDBJ databases">
        <title>Genomics analysis of Aphanomyces spp. identifies a new class of oomycete effector associated with host adaptation.</title>
        <authorList>
            <person name="Gaulin E."/>
        </authorList>
    </citation>
    <scope>NUCLEOTIDE SEQUENCE</scope>
    <source>
        <strain evidence="2">CBS 578.67</strain>
    </source>
</reference>
<proteinExistence type="predicted"/>
<feature type="non-terminal residue" evidence="2">
    <location>
        <position position="1"/>
    </location>
</feature>
<protein>
    <submittedName>
        <fullName evidence="2">Uncharacterized protein</fullName>
    </submittedName>
</protein>
<gene>
    <name evidence="2" type="ORF">As57867_020167</name>
</gene>